<organism evidence="1 2">
    <name type="scientific">Suillus plorans</name>
    <dbReference type="NCBI Taxonomy" id="116603"/>
    <lineage>
        <taxon>Eukaryota</taxon>
        <taxon>Fungi</taxon>
        <taxon>Dikarya</taxon>
        <taxon>Basidiomycota</taxon>
        <taxon>Agaricomycotina</taxon>
        <taxon>Agaricomycetes</taxon>
        <taxon>Agaricomycetidae</taxon>
        <taxon>Boletales</taxon>
        <taxon>Suillineae</taxon>
        <taxon>Suillaceae</taxon>
        <taxon>Suillus</taxon>
    </lineage>
</organism>
<evidence type="ECO:0000313" key="2">
    <source>
        <dbReference type="Proteomes" id="UP000719766"/>
    </source>
</evidence>
<gene>
    <name evidence="1" type="ORF">HD556DRAFT_1303598</name>
</gene>
<protein>
    <submittedName>
        <fullName evidence="1">Uncharacterized protein</fullName>
    </submittedName>
</protein>
<reference evidence="1" key="1">
    <citation type="journal article" date="2020" name="New Phytol.">
        <title>Comparative genomics reveals dynamic genome evolution in host specialist ectomycorrhizal fungi.</title>
        <authorList>
            <person name="Lofgren L.A."/>
            <person name="Nguyen N.H."/>
            <person name="Vilgalys R."/>
            <person name="Ruytinx J."/>
            <person name="Liao H.L."/>
            <person name="Branco S."/>
            <person name="Kuo A."/>
            <person name="LaButti K."/>
            <person name="Lipzen A."/>
            <person name="Andreopoulos W."/>
            <person name="Pangilinan J."/>
            <person name="Riley R."/>
            <person name="Hundley H."/>
            <person name="Na H."/>
            <person name="Barry K."/>
            <person name="Grigoriev I.V."/>
            <person name="Stajich J.E."/>
            <person name="Kennedy P.G."/>
        </authorList>
    </citation>
    <scope>NUCLEOTIDE SEQUENCE</scope>
    <source>
        <strain evidence="1">S12</strain>
    </source>
</reference>
<comment type="caution">
    <text evidence="1">The sequence shown here is derived from an EMBL/GenBank/DDBJ whole genome shotgun (WGS) entry which is preliminary data.</text>
</comment>
<dbReference type="Proteomes" id="UP000719766">
    <property type="component" value="Unassembled WGS sequence"/>
</dbReference>
<name>A0A9P7DWW1_9AGAM</name>
<dbReference type="OrthoDB" id="2695854at2759"/>
<accession>A0A9P7DWW1</accession>
<dbReference type="EMBL" id="JABBWE010000003">
    <property type="protein sequence ID" value="KAG1805118.1"/>
    <property type="molecule type" value="Genomic_DNA"/>
</dbReference>
<dbReference type="GeneID" id="64593373"/>
<dbReference type="AlphaFoldDB" id="A0A9P7DWW1"/>
<evidence type="ECO:0000313" key="1">
    <source>
        <dbReference type="EMBL" id="KAG1805118.1"/>
    </source>
</evidence>
<proteinExistence type="predicted"/>
<keyword evidence="2" id="KW-1185">Reference proteome</keyword>
<dbReference type="RefSeq" id="XP_041166733.1">
    <property type="nucleotide sequence ID" value="XM_041299609.1"/>
</dbReference>
<sequence>MSQASQSSWAPYRSTSQIWKEGAHDDRDARDKVLRHLSVPHIQFQLKLTFCYWWLEQLVSTGIEEAMRDGVMMLPVRTGKMVFEHGILECSEKSYTSYANVMVAYVMNMMTIPPYSYTTPNEKLACSAANPHAHA</sequence>